<dbReference type="SUPFAM" id="SSF51430">
    <property type="entry name" value="NAD(P)-linked oxidoreductase"/>
    <property type="match status" value="1"/>
</dbReference>
<dbReference type="Proteomes" id="UP001595701">
    <property type="component" value="Unassembled WGS sequence"/>
</dbReference>
<accession>A0ABV7S8S6</accession>
<reference evidence="2" key="1">
    <citation type="journal article" date="2019" name="Int. J. Syst. Evol. Microbiol.">
        <title>The Global Catalogue of Microorganisms (GCM) 10K type strain sequencing project: providing services to taxonomists for standard genome sequencing and annotation.</title>
        <authorList>
            <consortium name="The Broad Institute Genomics Platform"/>
            <consortium name="The Broad Institute Genome Sequencing Center for Infectious Disease"/>
            <person name="Wu L."/>
            <person name="Ma J."/>
        </authorList>
    </citation>
    <scope>NUCLEOTIDE SEQUENCE [LARGE SCALE GENOMIC DNA]</scope>
    <source>
        <strain evidence="2">CGMCC 4.7035</strain>
    </source>
</reference>
<dbReference type="RefSeq" id="WP_310781123.1">
    <property type="nucleotide sequence ID" value="NZ_JBHRWR010000002.1"/>
</dbReference>
<organism evidence="1 2">
    <name type="scientific">Streptomyces yaanensis</name>
    <dbReference type="NCBI Taxonomy" id="1142239"/>
    <lineage>
        <taxon>Bacteria</taxon>
        <taxon>Bacillati</taxon>
        <taxon>Actinomycetota</taxon>
        <taxon>Actinomycetes</taxon>
        <taxon>Kitasatosporales</taxon>
        <taxon>Streptomycetaceae</taxon>
        <taxon>Streptomyces</taxon>
    </lineage>
</organism>
<sequence length="37" mass="3953">MHRSPVILPIPRTSKVAHLEDNVAAATISLTADEVAQ</sequence>
<protein>
    <submittedName>
        <fullName evidence="1">Uncharacterized protein</fullName>
    </submittedName>
</protein>
<gene>
    <name evidence="1" type="ORF">ACFOZ0_04940</name>
</gene>
<evidence type="ECO:0000313" key="2">
    <source>
        <dbReference type="Proteomes" id="UP001595701"/>
    </source>
</evidence>
<comment type="caution">
    <text evidence="1">The sequence shown here is derived from an EMBL/GenBank/DDBJ whole genome shotgun (WGS) entry which is preliminary data.</text>
</comment>
<evidence type="ECO:0000313" key="1">
    <source>
        <dbReference type="EMBL" id="MFC3572636.1"/>
    </source>
</evidence>
<keyword evidence="2" id="KW-1185">Reference proteome</keyword>
<dbReference type="EMBL" id="JBHRWR010000002">
    <property type="protein sequence ID" value="MFC3572636.1"/>
    <property type="molecule type" value="Genomic_DNA"/>
</dbReference>
<name>A0ABV7S8S6_9ACTN</name>
<dbReference type="Gene3D" id="3.20.20.100">
    <property type="entry name" value="NADP-dependent oxidoreductase domain"/>
    <property type="match status" value="1"/>
</dbReference>
<dbReference type="InterPro" id="IPR036812">
    <property type="entry name" value="NAD(P)_OxRdtase_dom_sf"/>
</dbReference>
<proteinExistence type="predicted"/>